<dbReference type="PANTHER" id="PTHR48071:SF18">
    <property type="entry name" value="DELETED IN MALIGNANT BRAIN TUMORS 1 PROTEIN-RELATED"/>
    <property type="match status" value="1"/>
</dbReference>
<evidence type="ECO:0000313" key="5">
    <source>
        <dbReference type="EMBL" id="KAK3599037.1"/>
    </source>
</evidence>
<protein>
    <recommendedName>
        <fullName evidence="4">SRCR domain-containing protein</fullName>
    </recommendedName>
</protein>
<evidence type="ECO:0000256" key="1">
    <source>
        <dbReference type="ARBA" id="ARBA00023157"/>
    </source>
</evidence>
<sequence>MVLGILTQVVISFTVVLLPQKTEGQTTHALTARLVHGTSNKGLLELNFNGRWGRVCNDHFGNREAEVACRMLGFGT</sequence>
<reference evidence="5" key="3">
    <citation type="submission" date="2023-05" db="EMBL/GenBank/DDBJ databases">
        <authorList>
            <person name="Smith C.H."/>
        </authorList>
    </citation>
    <scope>NUCLEOTIDE SEQUENCE</scope>
    <source>
        <strain evidence="5">CHS0354</strain>
        <tissue evidence="5">Mantle</tissue>
    </source>
</reference>
<evidence type="ECO:0000313" key="6">
    <source>
        <dbReference type="Proteomes" id="UP001195483"/>
    </source>
</evidence>
<keyword evidence="6" id="KW-1185">Reference proteome</keyword>
<reference evidence="5" key="1">
    <citation type="journal article" date="2021" name="Genome Biol. Evol.">
        <title>A High-Quality Reference Genome for a Parasitic Bivalve with Doubly Uniparental Inheritance (Bivalvia: Unionida).</title>
        <authorList>
            <person name="Smith C.H."/>
        </authorList>
    </citation>
    <scope>NUCLEOTIDE SEQUENCE</scope>
    <source>
        <strain evidence="5">CHS0354</strain>
    </source>
</reference>
<organism evidence="5 6">
    <name type="scientific">Potamilus streckersoni</name>
    <dbReference type="NCBI Taxonomy" id="2493646"/>
    <lineage>
        <taxon>Eukaryota</taxon>
        <taxon>Metazoa</taxon>
        <taxon>Spiralia</taxon>
        <taxon>Lophotrochozoa</taxon>
        <taxon>Mollusca</taxon>
        <taxon>Bivalvia</taxon>
        <taxon>Autobranchia</taxon>
        <taxon>Heteroconchia</taxon>
        <taxon>Palaeoheterodonta</taxon>
        <taxon>Unionida</taxon>
        <taxon>Unionoidea</taxon>
        <taxon>Unionidae</taxon>
        <taxon>Ambleminae</taxon>
        <taxon>Lampsilini</taxon>
        <taxon>Potamilus</taxon>
    </lineage>
</organism>
<accession>A0AAE0SVX5</accession>
<dbReference type="InterPro" id="IPR036772">
    <property type="entry name" value="SRCR-like_dom_sf"/>
</dbReference>
<evidence type="ECO:0000256" key="2">
    <source>
        <dbReference type="PROSITE-ProRule" id="PRU00196"/>
    </source>
</evidence>
<dbReference type="Pfam" id="PF00530">
    <property type="entry name" value="SRCR"/>
    <property type="match status" value="1"/>
</dbReference>
<dbReference type="Proteomes" id="UP001195483">
    <property type="component" value="Unassembled WGS sequence"/>
</dbReference>
<evidence type="ECO:0000256" key="3">
    <source>
        <dbReference type="SAM" id="SignalP"/>
    </source>
</evidence>
<dbReference type="GO" id="GO:0016020">
    <property type="term" value="C:membrane"/>
    <property type="evidence" value="ECO:0007669"/>
    <property type="project" value="InterPro"/>
</dbReference>
<evidence type="ECO:0000259" key="4">
    <source>
        <dbReference type="PROSITE" id="PS50287"/>
    </source>
</evidence>
<comment type="caution">
    <text evidence="2">Lacks conserved residue(s) required for the propagation of feature annotation.</text>
</comment>
<keyword evidence="1" id="KW-1015">Disulfide bond</keyword>
<feature type="signal peptide" evidence="3">
    <location>
        <begin position="1"/>
        <end position="24"/>
    </location>
</feature>
<reference evidence="5" key="2">
    <citation type="journal article" date="2021" name="Genome Biol. Evol.">
        <title>Developing a high-quality reference genome for a parasitic bivalve with doubly uniparental inheritance (Bivalvia: Unionida).</title>
        <authorList>
            <person name="Smith C.H."/>
        </authorList>
    </citation>
    <scope>NUCLEOTIDE SEQUENCE</scope>
    <source>
        <strain evidence="5">CHS0354</strain>
        <tissue evidence="5">Mantle</tissue>
    </source>
</reference>
<feature type="domain" description="SRCR" evidence="4">
    <location>
        <begin position="32"/>
        <end position="76"/>
    </location>
</feature>
<dbReference type="PROSITE" id="PS50287">
    <property type="entry name" value="SRCR_2"/>
    <property type="match status" value="1"/>
</dbReference>
<dbReference type="PANTHER" id="PTHR48071">
    <property type="entry name" value="SRCR DOMAIN-CONTAINING PROTEIN"/>
    <property type="match status" value="1"/>
</dbReference>
<name>A0AAE0SVX5_9BIVA</name>
<dbReference type="InterPro" id="IPR001190">
    <property type="entry name" value="SRCR"/>
</dbReference>
<comment type="caution">
    <text evidence="5">The sequence shown here is derived from an EMBL/GenBank/DDBJ whole genome shotgun (WGS) entry which is preliminary data.</text>
</comment>
<feature type="chain" id="PRO_5042041172" description="SRCR domain-containing protein" evidence="3">
    <location>
        <begin position="25"/>
        <end position="76"/>
    </location>
</feature>
<keyword evidence="3" id="KW-0732">Signal</keyword>
<gene>
    <name evidence="5" type="ORF">CHS0354_012522</name>
</gene>
<dbReference type="SUPFAM" id="SSF56487">
    <property type="entry name" value="SRCR-like"/>
    <property type="match status" value="1"/>
</dbReference>
<dbReference type="EMBL" id="JAEAOA010000761">
    <property type="protein sequence ID" value="KAK3599037.1"/>
    <property type="molecule type" value="Genomic_DNA"/>
</dbReference>
<dbReference type="AlphaFoldDB" id="A0AAE0SVX5"/>
<proteinExistence type="predicted"/>
<dbReference type="Gene3D" id="3.10.250.10">
    <property type="entry name" value="SRCR-like domain"/>
    <property type="match status" value="1"/>
</dbReference>